<gene>
    <name evidence="1" type="ORF">TSAR_011259</name>
</gene>
<sequence>MSAFWTCLEGTYGIHIPIYVQNIMHIMGYDNPVSFQRITPAKLKEIEDFMRSINFSPPIDARSEDYFGIFFAHERENFSFTPGDKDLILGLVDRVKEYSHIFKKLLNY</sequence>
<dbReference type="Proteomes" id="UP000215335">
    <property type="component" value="Unassembled WGS sequence"/>
</dbReference>
<accession>A0A232F9E3</accession>
<name>A0A232F9E3_9HYME</name>
<reference evidence="1 2" key="1">
    <citation type="journal article" date="2017" name="Curr. Biol.">
        <title>The Evolution of Venom by Co-option of Single-Copy Genes.</title>
        <authorList>
            <person name="Martinson E.O."/>
            <person name="Mrinalini"/>
            <person name="Kelkar Y.D."/>
            <person name="Chang C.H."/>
            <person name="Werren J.H."/>
        </authorList>
    </citation>
    <scope>NUCLEOTIDE SEQUENCE [LARGE SCALE GENOMIC DNA]</scope>
    <source>
        <strain evidence="1 2">Alberta</strain>
        <tissue evidence="1">Whole body</tissue>
    </source>
</reference>
<evidence type="ECO:0000313" key="2">
    <source>
        <dbReference type="Proteomes" id="UP000215335"/>
    </source>
</evidence>
<comment type="caution">
    <text evidence="1">The sequence shown here is derived from an EMBL/GenBank/DDBJ whole genome shotgun (WGS) entry which is preliminary data.</text>
</comment>
<protein>
    <submittedName>
        <fullName evidence="1">Uncharacterized protein</fullName>
    </submittedName>
</protein>
<keyword evidence="2" id="KW-1185">Reference proteome</keyword>
<dbReference type="EMBL" id="NNAY01000598">
    <property type="protein sequence ID" value="OXU27481.1"/>
    <property type="molecule type" value="Genomic_DNA"/>
</dbReference>
<dbReference type="AlphaFoldDB" id="A0A232F9E3"/>
<evidence type="ECO:0000313" key="1">
    <source>
        <dbReference type="EMBL" id="OXU27481.1"/>
    </source>
</evidence>
<proteinExistence type="predicted"/>
<organism evidence="1 2">
    <name type="scientific">Trichomalopsis sarcophagae</name>
    <dbReference type="NCBI Taxonomy" id="543379"/>
    <lineage>
        <taxon>Eukaryota</taxon>
        <taxon>Metazoa</taxon>
        <taxon>Ecdysozoa</taxon>
        <taxon>Arthropoda</taxon>
        <taxon>Hexapoda</taxon>
        <taxon>Insecta</taxon>
        <taxon>Pterygota</taxon>
        <taxon>Neoptera</taxon>
        <taxon>Endopterygota</taxon>
        <taxon>Hymenoptera</taxon>
        <taxon>Apocrita</taxon>
        <taxon>Proctotrupomorpha</taxon>
        <taxon>Chalcidoidea</taxon>
        <taxon>Pteromalidae</taxon>
        <taxon>Pteromalinae</taxon>
        <taxon>Trichomalopsis</taxon>
    </lineage>
</organism>